<evidence type="ECO:0000313" key="1">
    <source>
        <dbReference type="EMBL" id="BAC93087.1"/>
    </source>
</evidence>
<dbReference type="PATRIC" id="fig|196600.6.peg.356"/>
<evidence type="ECO:0008006" key="3">
    <source>
        <dbReference type="Google" id="ProtNLM"/>
    </source>
</evidence>
<dbReference type="KEGG" id="vvy:VV0323"/>
<dbReference type="EMBL" id="BA000037">
    <property type="protein sequence ID" value="BAC93087.1"/>
    <property type="molecule type" value="Genomic_DNA"/>
</dbReference>
<dbReference type="HOGENOM" id="CLU_839221_0_0_6"/>
<sequence>MNVFLVTSPFQYICANEAREYFNTETNLLVLVEQDTPRGQKNMDHIFDQSKWDDIIRLPRTNRTFQVPKAINYIKNKNENIENLFLSEYHGWRSNVFIKNVPAEKIIYLDDGLATLIEYEEQIKPDIPYKRKRIFNDLVLKLQGITPPNYMQRQKNFEIFTIFELEETSVKIHRNRMSSLRSCLNSAACYEPSAPIGFIGEANVGVYKEGVQPVGYLSTIRNVLAESGRPMIYFPHRMEQDDIFKAVSKIPGVTIHNSESPIEREIGEKNIKLSHLYGYSSTALYTLSIIYCEIPIHILENENMAGSLSNSFNNYLIKQFKTNKKPSIKL</sequence>
<organism evidence="1 2">
    <name type="scientific">Vibrio vulnificus (strain YJ016)</name>
    <dbReference type="NCBI Taxonomy" id="196600"/>
    <lineage>
        <taxon>Bacteria</taxon>
        <taxon>Pseudomonadati</taxon>
        <taxon>Pseudomonadota</taxon>
        <taxon>Gammaproteobacteria</taxon>
        <taxon>Vibrionales</taxon>
        <taxon>Vibrionaceae</taxon>
        <taxon>Vibrio</taxon>
    </lineage>
</organism>
<evidence type="ECO:0000313" key="2">
    <source>
        <dbReference type="Proteomes" id="UP000002675"/>
    </source>
</evidence>
<proteinExistence type="predicted"/>
<reference evidence="1 2" key="1">
    <citation type="journal article" date="2003" name="Genome Res.">
        <title>Comparative genome analysis of Vibrio vulnificus, a marine pathogen.</title>
        <authorList>
            <person name="Chen C.Y."/>
            <person name="Wu K.M."/>
            <person name="Chang Y.C."/>
            <person name="Chang C.H."/>
            <person name="Tsai H.C."/>
            <person name="Liao T.L."/>
            <person name="Liu Y.M."/>
            <person name="Chen H.J."/>
            <person name="Shen A.B."/>
            <person name="Li J.C."/>
            <person name="Su T.L."/>
            <person name="Shao C.P."/>
            <person name="Lee C.T."/>
            <person name="Hor L.I."/>
            <person name="Tsai S.F."/>
        </authorList>
    </citation>
    <scope>NUCLEOTIDE SEQUENCE [LARGE SCALE GENOMIC DNA]</scope>
    <source>
        <strain evidence="1 2">YJ016</strain>
    </source>
</reference>
<protein>
    <recommendedName>
        <fullName evidence="3">Glycosyltransferase 52 family protein</fullName>
    </recommendedName>
</protein>
<dbReference type="RefSeq" id="WP_011149296.1">
    <property type="nucleotide sequence ID" value="NC_005139.1"/>
</dbReference>
<name>Q7MPN9_VIBVY</name>
<gene>
    <name evidence="1" type="ordered locus">VV0323</name>
</gene>
<dbReference type="Proteomes" id="UP000002675">
    <property type="component" value="Chromosome I"/>
</dbReference>
<accession>Q7MPN9</accession>
<dbReference type="AlphaFoldDB" id="Q7MPN9"/>